<evidence type="ECO:0000256" key="1">
    <source>
        <dbReference type="ARBA" id="ARBA00004395"/>
    </source>
</evidence>
<feature type="domain" description="Conserved oligomeric Golgi complex subunit 5 helical" evidence="6">
    <location>
        <begin position="249"/>
        <end position="468"/>
    </location>
</feature>
<feature type="domain" description="Conserved oligomeric Golgi complex subunit 5 N-terminal" evidence="5">
    <location>
        <begin position="27"/>
        <end position="180"/>
    </location>
</feature>
<dbReference type="EMBL" id="CP118376">
    <property type="protein sequence ID" value="WFD42928.1"/>
    <property type="molecule type" value="Genomic_DNA"/>
</dbReference>
<gene>
    <name evidence="7" type="ORF">MPSI1_001579</name>
</gene>
<evidence type="ECO:0000313" key="7">
    <source>
        <dbReference type="EMBL" id="WFD42928.1"/>
    </source>
</evidence>
<organism evidence="7 8">
    <name type="scientific">Malassezia psittaci</name>
    <dbReference type="NCBI Taxonomy" id="1821823"/>
    <lineage>
        <taxon>Eukaryota</taxon>
        <taxon>Fungi</taxon>
        <taxon>Dikarya</taxon>
        <taxon>Basidiomycota</taxon>
        <taxon>Ustilaginomycotina</taxon>
        <taxon>Malasseziomycetes</taxon>
        <taxon>Malasseziales</taxon>
        <taxon>Malasseziaceae</taxon>
        <taxon>Malassezia</taxon>
    </lineage>
</organism>
<keyword evidence="4" id="KW-0472">Membrane</keyword>
<sequence length="640" mass="72483">MAFSLVKQARSQTNAAKNRETPFDWAPFLQEDFNAQEFASQFLAPSSAQAQSLDHAMAKLDTTDRVASVDSDMRVALSRLNMSITEVDQQIHELVSERLIKITAHSEPFLNRVADTTPLYHTVCHLHSELAKVESRASDTRGNLTSSLRRIEATQTQLESTQHAEELATHAYSIIQLLVQFTAQMDAVLESTSNTSDSNSKDIQQHASRVLHATETLQKLEELITVTDQDTEDDHALQSDCDRLWFLSPHITQLQEAGQLLNEEIKKLFFAGLRRLSLSLLGAAIQAADHRDWLANLVVDFSSDLQDILLDHMRSTLDLNVFEKQLNKPIPRLKYSSLQQTFIHGCIDTSMSQESKETVNGFISCIWTKIRSLLVNDMAPFFTKIYLLEHALTYKHSCRSTATLLELVEQVRLDFLPQKLYDSPSRFLWQSSMNNFCSIGANCVQDSDLWRFIFIACYPTLLRIFQEMRSRVALLTESFSVGPRKHDKAFAMQDSLAVFESRYLNSVADCLEDSKSLIFSMIDKNHSSTKIATEVKKLSEWMSKELELCNFDQDLQEKVIKVCDDKVQILLRHVAVVTKSNAGVAQLSSNHPVIAVLMTLMHNLEGLSPPDSSAATRAMIGWEKQVKELLQTHMHESDKQ</sequence>
<dbReference type="Pfam" id="PF10392">
    <property type="entry name" value="COG5_N"/>
    <property type="match status" value="1"/>
</dbReference>
<dbReference type="AlphaFoldDB" id="A0AAF0JDR4"/>
<dbReference type="GO" id="GO:0006891">
    <property type="term" value="P:intra-Golgi vesicle-mediated transport"/>
    <property type="evidence" value="ECO:0007669"/>
    <property type="project" value="InterPro"/>
</dbReference>
<reference evidence="7" key="1">
    <citation type="submission" date="2023-02" db="EMBL/GenBank/DDBJ databases">
        <title>Mating type loci evolution in Malassezia.</title>
        <authorList>
            <person name="Coelho M.A."/>
        </authorList>
    </citation>
    <scope>NUCLEOTIDE SEQUENCE</scope>
    <source>
        <strain evidence="7">CBS 14136</strain>
    </source>
</reference>
<keyword evidence="3" id="KW-0333">Golgi apparatus</keyword>
<dbReference type="Pfam" id="PF20649">
    <property type="entry name" value="COG5_C"/>
    <property type="match status" value="1"/>
</dbReference>
<evidence type="ECO:0000259" key="5">
    <source>
        <dbReference type="Pfam" id="PF10392"/>
    </source>
</evidence>
<keyword evidence="8" id="KW-1185">Reference proteome</keyword>
<accession>A0AAF0JDR4</accession>
<dbReference type="GO" id="GO:0000139">
    <property type="term" value="C:Golgi membrane"/>
    <property type="evidence" value="ECO:0007669"/>
    <property type="project" value="UniProtKB-SubCell"/>
</dbReference>
<comment type="subcellular location">
    <subcellularLocation>
        <location evidence="1">Golgi apparatus membrane</location>
        <topology evidence="1">Peripheral membrane protein</topology>
    </subcellularLocation>
</comment>
<proteinExistence type="predicted"/>
<evidence type="ECO:0000256" key="4">
    <source>
        <dbReference type="ARBA" id="ARBA00023136"/>
    </source>
</evidence>
<dbReference type="PANTHER" id="PTHR13228:SF3">
    <property type="entry name" value="CONSERVED OLIGOMERIC GOLGI COMPLEX SUBUNIT 5"/>
    <property type="match status" value="1"/>
</dbReference>
<dbReference type="InterPro" id="IPR048485">
    <property type="entry name" value="COG5_helical"/>
</dbReference>
<dbReference type="Proteomes" id="UP001214628">
    <property type="component" value="Chromosome 2"/>
</dbReference>
<evidence type="ECO:0000256" key="3">
    <source>
        <dbReference type="ARBA" id="ARBA00023034"/>
    </source>
</evidence>
<dbReference type="InterPro" id="IPR049176">
    <property type="entry name" value="COG5_N"/>
</dbReference>
<dbReference type="InterPro" id="IPR019465">
    <property type="entry name" value="Cog5"/>
</dbReference>
<evidence type="ECO:0000256" key="2">
    <source>
        <dbReference type="ARBA" id="ARBA00020974"/>
    </source>
</evidence>
<name>A0AAF0JDR4_9BASI</name>
<dbReference type="GO" id="GO:0017119">
    <property type="term" value="C:Golgi transport complex"/>
    <property type="evidence" value="ECO:0007669"/>
    <property type="project" value="InterPro"/>
</dbReference>
<dbReference type="PANTHER" id="PTHR13228">
    <property type="entry name" value="CONSERVED OLIGOMERIC GOLGI COMPLEX COMPONENT 5"/>
    <property type="match status" value="1"/>
</dbReference>
<evidence type="ECO:0000313" key="8">
    <source>
        <dbReference type="Proteomes" id="UP001214628"/>
    </source>
</evidence>
<evidence type="ECO:0000259" key="6">
    <source>
        <dbReference type="Pfam" id="PF20649"/>
    </source>
</evidence>
<protein>
    <recommendedName>
        <fullName evidence="2">Conserved oligomeric Golgi complex subunit 5</fullName>
    </recommendedName>
</protein>